<sequence>MVHTTSEANLGIILQMLIKQIRYRSCGYREKSLNLFIEMRRIGNQPDGYTVVGLLSGLTCSSLLEIGQGIHGYCLRSGFDSNSHISSALVSTYSRCGCICNLLLLDRDSPLSSTLEVDDSHLLLELVDSETLESVSAAVSPV</sequence>
<dbReference type="EMBL" id="CM042013">
    <property type="protein sequence ID" value="KAI3738010.1"/>
    <property type="molecule type" value="Genomic_DNA"/>
</dbReference>
<comment type="caution">
    <text evidence="1">The sequence shown here is derived from an EMBL/GenBank/DDBJ whole genome shotgun (WGS) entry which is preliminary data.</text>
</comment>
<reference evidence="1 2" key="2">
    <citation type="journal article" date="2022" name="Mol. Ecol. Resour.">
        <title>The genomes of chicory, endive, great burdock and yacon provide insights into Asteraceae paleo-polyploidization history and plant inulin production.</title>
        <authorList>
            <person name="Fan W."/>
            <person name="Wang S."/>
            <person name="Wang H."/>
            <person name="Wang A."/>
            <person name="Jiang F."/>
            <person name="Liu H."/>
            <person name="Zhao H."/>
            <person name="Xu D."/>
            <person name="Zhang Y."/>
        </authorList>
    </citation>
    <scope>NUCLEOTIDE SEQUENCE [LARGE SCALE GENOMIC DNA]</scope>
    <source>
        <strain evidence="2">cv. Punajuju</strain>
        <tissue evidence="1">Leaves</tissue>
    </source>
</reference>
<name>A0ACB9CUS4_CICIN</name>
<evidence type="ECO:0000313" key="2">
    <source>
        <dbReference type="Proteomes" id="UP001055811"/>
    </source>
</evidence>
<evidence type="ECO:0000313" key="1">
    <source>
        <dbReference type="EMBL" id="KAI3738010.1"/>
    </source>
</evidence>
<organism evidence="1 2">
    <name type="scientific">Cichorium intybus</name>
    <name type="common">Chicory</name>
    <dbReference type="NCBI Taxonomy" id="13427"/>
    <lineage>
        <taxon>Eukaryota</taxon>
        <taxon>Viridiplantae</taxon>
        <taxon>Streptophyta</taxon>
        <taxon>Embryophyta</taxon>
        <taxon>Tracheophyta</taxon>
        <taxon>Spermatophyta</taxon>
        <taxon>Magnoliopsida</taxon>
        <taxon>eudicotyledons</taxon>
        <taxon>Gunneridae</taxon>
        <taxon>Pentapetalae</taxon>
        <taxon>asterids</taxon>
        <taxon>campanulids</taxon>
        <taxon>Asterales</taxon>
        <taxon>Asteraceae</taxon>
        <taxon>Cichorioideae</taxon>
        <taxon>Cichorieae</taxon>
        <taxon>Cichoriinae</taxon>
        <taxon>Cichorium</taxon>
    </lineage>
</organism>
<protein>
    <submittedName>
        <fullName evidence="1">Uncharacterized protein</fullName>
    </submittedName>
</protein>
<dbReference type="Proteomes" id="UP001055811">
    <property type="component" value="Linkage Group LG05"/>
</dbReference>
<gene>
    <name evidence="1" type="ORF">L2E82_28028</name>
</gene>
<keyword evidence="2" id="KW-1185">Reference proteome</keyword>
<accession>A0ACB9CUS4</accession>
<reference evidence="2" key="1">
    <citation type="journal article" date="2022" name="Mol. Ecol. Resour.">
        <title>The genomes of chicory, endive, great burdock and yacon provide insights into Asteraceae palaeo-polyploidization history and plant inulin production.</title>
        <authorList>
            <person name="Fan W."/>
            <person name="Wang S."/>
            <person name="Wang H."/>
            <person name="Wang A."/>
            <person name="Jiang F."/>
            <person name="Liu H."/>
            <person name="Zhao H."/>
            <person name="Xu D."/>
            <person name="Zhang Y."/>
        </authorList>
    </citation>
    <scope>NUCLEOTIDE SEQUENCE [LARGE SCALE GENOMIC DNA]</scope>
    <source>
        <strain evidence="2">cv. Punajuju</strain>
    </source>
</reference>
<proteinExistence type="predicted"/>